<keyword evidence="5 8" id="KW-0689">Ribosomal protein</keyword>
<dbReference type="STRING" id="520762.AN619_30600"/>
<comment type="function">
    <text evidence="1 8">Binds directly to 16S ribosomal RNA.</text>
</comment>
<organism evidence="10 11">
    <name type="scientific">Thermotalea metallivorans</name>
    <dbReference type="NCBI Taxonomy" id="520762"/>
    <lineage>
        <taxon>Bacteria</taxon>
        <taxon>Bacillati</taxon>
        <taxon>Bacillota</taxon>
        <taxon>Clostridia</taxon>
        <taxon>Peptostreptococcales</taxon>
        <taxon>Thermotaleaceae</taxon>
        <taxon>Thermotalea</taxon>
    </lineage>
</organism>
<accession>A0A140KZ89</accession>
<feature type="coiled-coil region" evidence="9">
    <location>
        <begin position="44"/>
        <end position="89"/>
    </location>
</feature>
<evidence type="ECO:0000256" key="7">
    <source>
        <dbReference type="ARBA" id="ARBA00035136"/>
    </source>
</evidence>
<dbReference type="FunFam" id="1.20.58.110:FF:000001">
    <property type="entry name" value="30S ribosomal protein S20"/>
    <property type="match status" value="1"/>
</dbReference>
<name>A0A140KZ89_9FIRM</name>
<proteinExistence type="inferred from homology"/>
<evidence type="ECO:0000256" key="8">
    <source>
        <dbReference type="HAMAP-Rule" id="MF_00500"/>
    </source>
</evidence>
<comment type="similarity">
    <text evidence="2 8">Belongs to the bacterial ribosomal protein bS20 family.</text>
</comment>
<dbReference type="Gene3D" id="1.20.58.110">
    <property type="entry name" value="Ribosomal protein S20"/>
    <property type="match status" value="1"/>
</dbReference>
<keyword evidence="3 8" id="KW-0699">rRNA-binding</keyword>
<dbReference type="HAMAP" id="MF_00500">
    <property type="entry name" value="Ribosomal_bS20"/>
    <property type="match status" value="1"/>
</dbReference>
<evidence type="ECO:0000256" key="6">
    <source>
        <dbReference type="ARBA" id="ARBA00023274"/>
    </source>
</evidence>
<comment type="caution">
    <text evidence="10">The sequence shown here is derived from an EMBL/GenBank/DDBJ whole genome shotgun (WGS) entry which is preliminary data.</text>
</comment>
<dbReference type="GO" id="GO:0070181">
    <property type="term" value="F:small ribosomal subunit rRNA binding"/>
    <property type="evidence" value="ECO:0007669"/>
    <property type="project" value="TreeGrafter"/>
</dbReference>
<dbReference type="GO" id="GO:0005829">
    <property type="term" value="C:cytosol"/>
    <property type="evidence" value="ECO:0007669"/>
    <property type="project" value="TreeGrafter"/>
</dbReference>
<evidence type="ECO:0000256" key="5">
    <source>
        <dbReference type="ARBA" id="ARBA00022980"/>
    </source>
</evidence>
<dbReference type="AlphaFoldDB" id="A0A140KZ89"/>
<dbReference type="InterPro" id="IPR036510">
    <property type="entry name" value="Ribosomal_bS20_sf"/>
</dbReference>
<dbReference type="NCBIfam" id="TIGR00029">
    <property type="entry name" value="S20"/>
    <property type="match status" value="1"/>
</dbReference>
<evidence type="ECO:0000256" key="3">
    <source>
        <dbReference type="ARBA" id="ARBA00022730"/>
    </source>
</evidence>
<reference evidence="10 11" key="1">
    <citation type="submission" date="2015-12" db="EMBL/GenBank/DDBJ databases">
        <title>Draft genome sequence of the thermoanaerobe Thermotalea metallivorans, an isolate from the runoff channel of the Great Artesian Basin, Australia.</title>
        <authorList>
            <person name="Patel B.K."/>
        </authorList>
    </citation>
    <scope>NUCLEOTIDE SEQUENCE [LARGE SCALE GENOMIC DNA]</scope>
    <source>
        <strain evidence="10 11">B2-1</strain>
    </source>
</reference>
<dbReference type="EMBL" id="LOEE01000100">
    <property type="protein sequence ID" value="KXG73614.1"/>
    <property type="molecule type" value="Genomic_DNA"/>
</dbReference>
<keyword evidence="4 8" id="KW-0694">RNA-binding</keyword>
<dbReference type="PATRIC" id="fig|520762.4.peg.3372"/>
<keyword evidence="9" id="KW-0175">Coiled coil</keyword>
<dbReference type="RefSeq" id="WP_068558118.1">
    <property type="nucleotide sequence ID" value="NZ_LOEE01000100.1"/>
</dbReference>
<keyword evidence="6 8" id="KW-0687">Ribonucleoprotein</keyword>
<dbReference type="GO" id="GO:0015935">
    <property type="term" value="C:small ribosomal subunit"/>
    <property type="evidence" value="ECO:0007669"/>
    <property type="project" value="TreeGrafter"/>
</dbReference>
<sequence>MANIKSAKKRIKVIEKKTARNRRIKSIVKTAIRRFEEALVAGNFEEAKNKFRYAEKKIAQAAAKGTFHKNTASRKVARLAKRLNDAIKQAM</sequence>
<dbReference type="OrthoDB" id="9808392at2"/>
<dbReference type="PANTHER" id="PTHR33398">
    <property type="entry name" value="30S RIBOSOMAL PROTEIN S20"/>
    <property type="match status" value="1"/>
</dbReference>
<keyword evidence="11" id="KW-1185">Reference proteome</keyword>
<evidence type="ECO:0000256" key="9">
    <source>
        <dbReference type="SAM" id="Coils"/>
    </source>
</evidence>
<evidence type="ECO:0000313" key="11">
    <source>
        <dbReference type="Proteomes" id="UP000070456"/>
    </source>
</evidence>
<dbReference type="Proteomes" id="UP000070456">
    <property type="component" value="Unassembled WGS sequence"/>
</dbReference>
<dbReference type="InterPro" id="IPR002583">
    <property type="entry name" value="Ribosomal_bS20"/>
</dbReference>
<dbReference type="Pfam" id="PF01649">
    <property type="entry name" value="Ribosomal_S20p"/>
    <property type="match status" value="1"/>
</dbReference>
<gene>
    <name evidence="8 10" type="primary">rpsT</name>
    <name evidence="10" type="ORF">AN619_30600</name>
</gene>
<evidence type="ECO:0000313" key="10">
    <source>
        <dbReference type="EMBL" id="KXG73614.1"/>
    </source>
</evidence>
<protein>
    <recommendedName>
        <fullName evidence="7 8">Small ribosomal subunit protein bS20</fullName>
    </recommendedName>
</protein>
<dbReference type="GO" id="GO:0006412">
    <property type="term" value="P:translation"/>
    <property type="evidence" value="ECO:0007669"/>
    <property type="project" value="UniProtKB-UniRule"/>
</dbReference>
<evidence type="ECO:0000256" key="1">
    <source>
        <dbReference type="ARBA" id="ARBA00003134"/>
    </source>
</evidence>
<dbReference type="PANTHER" id="PTHR33398:SF1">
    <property type="entry name" value="SMALL RIBOSOMAL SUBUNIT PROTEIN BS20C"/>
    <property type="match status" value="1"/>
</dbReference>
<dbReference type="GO" id="GO:0003735">
    <property type="term" value="F:structural constituent of ribosome"/>
    <property type="evidence" value="ECO:0007669"/>
    <property type="project" value="InterPro"/>
</dbReference>
<evidence type="ECO:0000256" key="4">
    <source>
        <dbReference type="ARBA" id="ARBA00022884"/>
    </source>
</evidence>
<evidence type="ECO:0000256" key="2">
    <source>
        <dbReference type="ARBA" id="ARBA00007634"/>
    </source>
</evidence>
<dbReference type="SUPFAM" id="SSF46992">
    <property type="entry name" value="Ribosomal protein S20"/>
    <property type="match status" value="1"/>
</dbReference>